<proteinExistence type="predicted"/>
<comment type="caution">
    <text evidence="2">The sequence shown here is derived from an EMBL/GenBank/DDBJ whole genome shotgun (WGS) entry which is preliminary data.</text>
</comment>
<dbReference type="AlphaFoldDB" id="A0AAV9A3M3"/>
<gene>
    <name evidence="2" type="ORF">QJS04_geneDACA020272</name>
</gene>
<organism evidence="2 3">
    <name type="scientific">Acorus gramineus</name>
    <name type="common">Dwarf sweet flag</name>
    <dbReference type="NCBI Taxonomy" id="55184"/>
    <lineage>
        <taxon>Eukaryota</taxon>
        <taxon>Viridiplantae</taxon>
        <taxon>Streptophyta</taxon>
        <taxon>Embryophyta</taxon>
        <taxon>Tracheophyta</taxon>
        <taxon>Spermatophyta</taxon>
        <taxon>Magnoliopsida</taxon>
        <taxon>Liliopsida</taxon>
        <taxon>Acoraceae</taxon>
        <taxon>Acorus</taxon>
    </lineage>
</organism>
<name>A0AAV9A3M3_ACOGR</name>
<dbReference type="Proteomes" id="UP001179952">
    <property type="component" value="Unassembled WGS sequence"/>
</dbReference>
<sequence length="97" mass="10947">MPRQSVEASDALARYARGTQGTTVSKYLGDATIRRIIQPKFESIRFCIEWLNSQVSDNNSVGIYILLVVGHFVCHNIFYALSLGPFIPKKKKKKDLS</sequence>
<keyword evidence="1" id="KW-0812">Transmembrane</keyword>
<keyword evidence="1" id="KW-0472">Membrane</keyword>
<reference evidence="2" key="1">
    <citation type="journal article" date="2023" name="Nat. Commun.">
        <title>Diploid and tetraploid genomes of Acorus and the evolution of monocots.</title>
        <authorList>
            <person name="Ma L."/>
            <person name="Liu K.W."/>
            <person name="Li Z."/>
            <person name="Hsiao Y.Y."/>
            <person name="Qi Y."/>
            <person name="Fu T."/>
            <person name="Tang G.D."/>
            <person name="Zhang D."/>
            <person name="Sun W.H."/>
            <person name="Liu D.K."/>
            <person name="Li Y."/>
            <person name="Chen G.Z."/>
            <person name="Liu X.D."/>
            <person name="Liao X.Y."/>
            <person name="Jiang Y.T."/>
            <person name="Yu X."/>
            <person name="Hao Y."/>
            <person name="Huang J."/>
            <person name="Zhao X.W."/>
            <person name="Ke S."/>
            <person name="Chen Y.Y."/>
            <person name="Wu W.L."/>
            <person name="Hsu J.L."/>
            <person name="Lin Y.F."/>
            <person name="Huang M.D."/>
            <person name="Li C.Y."/>
            <person name="Huang L."/>
            <person name="Wang Z.W."/>
            <person name="Zhao X."/>
            <person name="Zhong W.Y."/>
            <person name="Peng D.H."/>
            <person name="Ahmad S."/>
            <person name="Lan S."/>
            <person name="Zhang J.S."/>
            <person name="Tsai W.C."/>
            <person name="Van de Peer Y."/>
            <person name="Liu Z.J."/>
        </authorList>
    </citation>
    <scope>NUCLEOTIDE SEQUENCE</scope>
    <source>
        <strain evidence="2">SCP</strain>
    </source>
</reference>
<evidence type="ECO:0000313" key="2">
    <source>
        <dbReference type="EMBL" id="KAK1258719.1"/>
    </source>
</evidence>
<dbReference type="EMBL" id="JAUJYN010000013">
    <property type="protein sequence ID" value="KAK1258719.1"/>
    <property type="molecule type" value="Genomic_DNA"/>
</dbReference>
<keyword evidence="1" id="KW-1133">Transmembrane helix</keyword>
<evidence type="ECO:0000313" key="3">
    <source>
        <dbReference type="Proteomes" id="UP001179952"/>
    </source>
</evidence>
<feature type="transmembrane region" description="Helical" evidence="1">
    <location>
        <begin position="61"/>
        <end position="87"/>
    </location>
</feature>
<reference evidence="2" key="2">
    <citation type="submission" date="2023-06" db="EMBL/GenBank/DDBJ databases">
        <authorList>
            <person name="Ma L."/>
            <person name="Liu K.-W."/>
            <person name="Li Z."/>
            <person name="Hsiao Y.-Y."/>
            <person name="Qi Y."/>
            <person name="Fu T."/>
            <person name="Tang G."/>
            <person name="Zhang D."/>
            <person name="Sun W.-H."/>
            <person name="Liu D.-K."/>
            <person name="Li Y."/>
            <person name="Chen G.-Z."/>
            <person name="Liu X.-D."/>
            <person name="Liao X.-Y."/>
            <person name="Jiang Y.-T."/>
            <person name="Yu X."/>
            <person name="Hao Y."/>
            <person name="Huang J."/>
            <person name="Zhao X.-W."/>
            <person name="Ke S."/>
            <person name="Chen Y.-Y."/>
            <person name="Wu W.-L."/>
            <person name="Hsu J.-L."/>
            <person name="Lin Y.-F."/>
            <person name="Huang M.-D."/>
            <person name="Li C.-Y."/>
            <person name="Huang L."/>
            <person name="Wang Z.-W."/>
            <person name="Zhao X."/>
            <person name="Zhong W.-Y."/>
            <person name="Peng D.-H."/>
            <person name="Ahmad S."/>
            <person name="Lan S."/>
            <person name="Zhang J.-S."/>
            <person name="Tsai W.-C."/>
            <person name="Van De Peer Y."/>
            <person name="Liu Z.-J."/>
        </authorList>
    </citation>
    <scope>NUCLEOTIDE SEQUENCE</scope>
    <source>
        <strain evidence="2">SCP</strain>
        <tissue evidence="2">Leaves</tissue>
    </source>
</reference>
<accession>A0AAV9A3M3</accession>
<protein>
    <submittedName>
        <fullName evidence="2">Uncharacterized protein</fullName>
    </submittedName>
</protein>
<evidence type="ECO:0000256" key="1">
    <source>
        <dbReference type="SAM" id="Phobius"/>
    </source>
</evidence>
<keyword evidence="3" id="KW-1185">Reference proteome</keyword>